<comment type="caution">
    <text evidence="2">The sequence shown here is derived from an EMBL/GenBank/DDBJ whole genome shotgun (WGS) entry which is preliminary data.</text>
</comment>
<feature type="compositionally biased region" description="Polar residues" evidence="1">
    <location>
        <begin position="1"/>
        <end position="27"/>
    </location>
</feature>
<keyword evidence="3" id="KW-1185">Reference proteome</keyword>
<sequence length="123" mass="13221">MSSAYPTAPLTESQESDATSNLRSRPISSRRRDKPQISCKIAICGPRVLPMSLNPDADAARLARAGPDLDPVQLDSPMGAELRYIDDVPTNHPSTTIGSDVGIGFNSLYEPLIRQPARGIYAA</sequence>
<reference evidence="2 3" key="1">
    <citation type="journal article" date="2018" name="IMA Fungus">
        <title>IMA Genome-F 9: Draft genome sequence of Annulohypoxylon stygium, Aspergillus mulundensis, Berkeleyomyces basicola (syn. Thielaviopsis basicola), Ceratocystis smalleyi, two Cercospora beticola strains, Coleophoma cylindrospora, Fusarium fracticaudum, Phialophora cf. hyalina, and Morchella septimelata.</title>
        <authorList>
            <person name="Wingfield B.D."/>
            <person name="Bills G.F."/>
            <person name="Dong Y."/>
            <person name="Huang W."/>
            <person name="Nel W.J."/>
            <person name="Swalarsk-Parry B.S."/>
            <person name="Vaghefi N."/>
            <person name="Wilken P.M."/>
            <person name="An Z."/>
            <person name="de Beer Z.W."/>
            <person name="De Vos L."/>
            <person name="Chen L."/>
            <person name="Duong T.A."/>
            <person name="Gao Y."/>
            <person name="Hammerbacher A."/>
            <person name="Kikkert J.R."/>
            <person name="Li Y."/>
            <person name="Li H."/>
            <person name="Li K."/>
            <person name="Li Q."/>
            <person name="Liu X."/>
            <person name="Ma X."/>
            <person name="Naidoo K."/>
            <person name="Pethybridge S.J."/>
            <person name="Sun J."/>
            <person name="Steenkamp E.T."/>
            <person name="van der Nest M.A."/>
            <person name="van Wyk S."/>
            <person name="Wingfield M.J."/>
            <person name="Xiong C."/>
            <person name="Yue Q."/>
            <person name="Zhang X."/>
        </authorList>
    </citation>
    <scope>NUCLEOTIDE SEQUENCE [LARGE SCALE GENOMIC DNA]</scope>
    <source>
        <strain evidence="2 3">BP 5553</strain>
    </source>
</reference>
<name>A0A370TSE9_9HELO</name>
<evidence type="ECO:0000313" key="2">
    <source>
        <dbReference type="EMBL" id="RDL38459.1"/>
    </source>
</evidence>
<gene>
    <name evidence="2" type="ORF">BP5553_02799</name>
</gene>
<evidence type="ECO:0000313" key="3">
    <source>
        <dbReference type="Proteomes" id="UP000254866"/>
    </source>
</evidence>
<protein>
    <submittedName>
        <fullName evidence="2">Uncharacterized protein</fullName>
    </submittedName>
</protein>
<dbReference type="Proteomes" id="UP000254866">
    <property type="component" value="Unassembled WGS sequence"/>
</dbReference>
<accession>A0A370TSE9</accession>
<dbReference type="AlphaFoldDB" id="A0A370TSE9"/>
<dbReference type="GeneID" id="43595648"/>
<feature type="region of interest" description="Disordered" evidence="1">
    <location>
        <begin position="1"/>
        <end position="34"/>
    </location>
</feature>
<evidence type="ECO:0000256" key="1">
    <source>
        <dbReference type="SAM" id="MobiDB-lite"/>
    </source>
</evidence>
<dbReference type="RefSeq" id="XP_031871115.1">
    <property type="nucleotide sequence ID" value="XM_032011422.1"/>
</dbReference>
<organism evidence="2 3">
    <name type="scientific">Venustampulla echinocandica</name>
    <dbReference type="NCBI Taxonomy" id="2656787"/>
    <lineage>
        <taxon>Eukaryota</taxon>
        <taxon>Fungi</taxon>
        <taxon>Dikarya</taxon>
        <taxon>Ascomycota</taxon>
        <taxon>Pezizomycotina</taxon>
        <taxon>Leotiomycetes</taxon>
        <taxon>Helotiales</taxon>
        <taxon>Pleuroascaceae</taxon>
        <taxon>Venustampulla</taxon>
    </lineage>
</organism>
<dbReference type="EMBL" id="NPIC01000002">
    <property type="protein sequence ID" value="RDL38459.1"/>
    <property type="molecule type" value="Genomic_DNA"/>
</dbReference>
<proteinExistence type="predicted"/>